<keyword evidence="3" id="KW-0255">Endonuclease</keyword>
<keyword evidence="4" id="KW-0378">Hydrolase</keyword>
<protein>
    <submittedName>
        <fullName evidence="7">Uncharacterized protein</fullName>
    </submittedName>
</protein>
<dbReference type="STRING" id="1255043.TVNIR_1487"/>
<evidence type="ECO:0000256" key="6">
    <source>
        <dbReference type="ARBA" id="ARBA00023118"/>
    </source>
</evidence>
<dbReference type="GO" id="GO:0003676">
    <property type="term" value="F:nucleic acid binding"/>
    <property type="evidence" value="ECO:0007669"/>
    <property type="project" value="InterPro"/>
</dbReference>
<dbReference type="KEGG" id="tni:TVNIR_1487"/>
<dbReference type="InterPro" id="IPR042211">
    <property type="entry name" value="CRISPR-assoc_Cas1_N"/>
</dbReference>
<evidence type="ECO:0000313" key="7">
    <source>
        <dbReference type="EMBL" id="AGA33157.1"/>
    </source>
</evidence>
<keyword evidence="8" id="KW-1185">Reference proteome</keyword>
<organism evidence="7 8">
    <name type="scientific">Thioalkalivibrio nitratireducens (strain DSM 14787 / UNIQEM 213 / ALEN2)</name>
    <dbReference type="NCBI Taxonomy" id="1255043"/>
    <lineage>
        <taxon>Bacteria</taxon>
        <taxon>Pseudomonadati</taxon>
        <taxon>Pseudomonadota</taxon>
        <taxon>Gammaproteobacteria</taxon>
        <taxon>Chromatiales</taxon>
        <taxon>Ectothiorhodospiraceae</taxon>
        <taxon>Thioalkalivibrio</taxon>
    </lineage>
</organism>
<keyword evidence="5" id="KW-0460">Magnesium</keyword>
<dbReference type="GO" id="GO:0004519">
    <property type="term" value="F:endonuclease activity"/>
    <property type="evidence" value="ECO:0007669"/>
    <property type="project" value="UniProtKB-KW"/>
</dbReference>
<evidence type="ECO:0000256" key="3">
    <source>
        <dbReference type="ARBA" id="ARBA00022759"/>
    </source>
</evidence>
<accession>L0DVW4</accession>
<evidence type="ECO:0000256" key="1">
    <source>
        <dbReference type="ARBA" id="ARBA00022722"/>
    </source>
</evidence>
<evidence type="ECO:0000256" key="2">
    <source>
        <dbReference type="ARBA" id="ARBA00022723"/>
    </source>
</evidence>
<sequence>MYLLDGESREIGVRGESLRIVASHRAVRVLPLRRVQRIVCGDKTRWDGGALCACLARGIPVTWVDSRGAAAGNAFPSQMVTGPIHDALLLYVQLPSWRRRYRNWLRSRRMNVLAHWAASVGPGLRVPVRLFNDLKRQFVYQGRLADHFVPEARAWCASVTVQRLLAEGVDIQYWGFDGTSMDLADDIAGLFWADLNLHCGTLAEQVETGAASLLFFENWAQRNQNRLLQHLGDLKRHLRTELGSWH</sequence>
<dbReference type="HOGENOM" id="CLU_1128645_0_0_6"/>
<dbReference type="GO" id="GO:0016787">
    <property type="term" value="F:hydrolase activity"/>
    <property type="evidence" value="ECO:0007669"/>
    <property type="project" value="UniProtKB-KW"/>
</dbReference>
<evidence type="ECO:0000256" key="5">
    <source>
        <dbReference type="ARBA" id="ARBA00022842"/>
    </source>
</evidence>
<dbReference type="Proteomes" id="UP000010809">
    <property type="component" value="Chromosome"/>
</dbReference>
<dbReference type="GO" id="GO:0043571">
    <property type="term" value="P:maintenance of CRISPR repeat elements"/>
    <property type="evidence" value="ECO:0007669"/>
    <property type="project" value="InterPro"/>
</dbReference>
<evidence type="ECO:0000313" key="8">
    <source>
        <dbReference type="Proteomes" id="UP000010809"/>
    </source>
</evidence>
<keyword evidence="6" id="KW-0051">Antiviral defense</keyword>
<proteinExistence type="predicted"/>
<keyword evidence="2" id="KW-0479">Metal-binding</keyword>
<gene>
    <name evidence="7" type="ordered locus">TVNIR_1487</name>
</gene>
<reference evidence="7" key="1">
    <citation type="submission" date="2015-12" db="EMBL/GenBank/DDBJ databases">
        <authorList>
            <person name="Tikhonova T.V."/>
            <person name="Pavlov A.R."/>
            <person name="Beletsky A.V."/>
            <person name="Mardanov A.V."/>
            <person name="Sorokin D.Y."/>
            <person name="Ravin N.V."/>
            <person name="Popov V.O."/>
        </authorList>
    </citation>
    <scope>NUCLEOTIDE SEQUENCE</scope>
    <source>
        <strain evidence="7">DSM 14787</strain>
    </source>
</reference>
<dbReference type="AlphaFoldDB" id="L0DVW4"/>
<dbReference type="Pfam" id="PF01867">
    <property type="entry name" value="Cas_Cas1"/>
    <property type="match status" value="1"/>
</dbReference>
<keyword evidence="1" id="KW-0540">Nuclease</keyword>
<dbReference type="GO" id="GO:0046872">
    <property type="term" value="F:metal ion binding"/>
    <property type="evidence" value="ECO:0007669"/>
    <property type="project" value="UniProtKB-KW"/>
</dbReference>
<dbReference type="Gene3D" id="3.100.10.20">
    <property type="entry name" value="CRISPR-associated endonuclease Cas1, N-terminal domain"/>
    <property type="match status" value="1"/>
</dbReference>
<dbReference type="PATRIC" id="fig|1255043.3.peg.1506"/>
<dbReference type="eggNOG" id="COG1518">
    <property type="taxonomic scope" value="Bacteria"/>
</dbReference>
<dbReference type="EMBL" id="CP003989">
    <property type="protein sequence ID" value="AGA33157.1"/>
    <property type="molecule type" value="Genomic_DNA"/>
</dbReference>
<dbReference type="InterPro" id="IPR002729">
    <property type="entry name" value="CRISPR-assoc_Cas1"/>
</dbReference>
<dbReference type="GO" id="GO:0051607">
    <property type="term" value="P:defense response to virus"/>
    <property type="evidence" value="ECO:0007669"/>
    <property type="project" value="UniProtKB-KW"/>
</dbReference>
<name>L0DVW4_THIND</name>
<evidence type="ECO:0000256" key="4">
    <source>
        <dbReference type="ARBA" id="ARBA00022801"/>
    </source>
</evidence>